<dbReference type="AlphaFoldDB" id="A0A395M351"/>
<dbReference type="Pfam" id="PF01145">
    <property type="entry name" value="Band_7"/>
    <property type="match status" value="1"/>
</dbReference>
<sequence length="67" mass="7702">MSGFGFFLLLILLVVVVFVFKGIRIVQQAEVMIIERLGRYHATLESGINIIIPIIDQPRAIDWRYAK</sequence>
<protein>
    <submittedName>
        <fullName evidence="3">SPFH/Band 7/PHB domain protein</fullName>
    </submittedName>
</protein>
<keyword evidence="1" id="KW-0812">Transmembrane</keyword>
<comment type="caution">
    <text evidence="3">The sequence shown here is derived from an EMBL/GenBank/DDBJ whole genome shotgun (WGS) entry which is preliminary data.</text>
</comment>
<evidence type="ECO:0000313" key="3">
    <source>
        <dbReference type="EMBL" id="RFM24648.1"/>
    </source>
</evidence>
<dbReference type="Proteomes" id="UP000266389">
    <property type="component" value="Unassembled WGS sequence"/>
</dbReference>
<accession>A0A395M351</accession>
<evidence type="ECO:0000256" key="1">
    <source>
        <dbReference type="SAM" id="Phobius"/>
    </source>
</evidence>
<dbReference type="EMBL" id="PHFL01000031">
    <property type="protein sequence ID" value="RFM24648.1"/>
    <property type="molecule type" value="Genomic_DNA"/>
</dbReference>
<proteinExistence type="predicted"/>
<dbReference type="InterPro" id="IPR001107">
    <property type="entry name" value="Band_7"/>
</dbReference>
<keyword evidence="1" id="KW-0472">Membrane</keyword>
<name>A0A395M351_9BACT</name>
<feature type="domain" description="Band 7" evidence="2">
    <location>
        <begin position="25"/>
        <end position="64"/>
    </location>
</feature>
<gene>
    <name evidence="3" type="ORF">D0433_04705</name>
</gene>
<organism evidence="3 4">
    <name type="scientific">Candidatus Thermochlorobacter aerophilus</name>
    <dbReference type="NCBI Taxonomy" id="1868324"/>
    <lineage>
        <taxon>Bacteria</taxon>
        <taxon>Pseudomonadati</taxon>
        <taxon>Chlorobiota</taxon>
        <taxon>Chlorobiia</taxon>
        <taxon>Chlorobiales</taxon>
        <taxon>Candidatus Thermochlorobacteriaceae</taxon>
        <taxon>Candidatus Thermochlorobacter</taxon>
    </lineage>
</organism>
<feature type="transmembrane region" description="Helical" evidence="1">
    <location>
        <begin position="6"/>
        <end position="26"/>
    </location>
</feature>
<feature type="non-terminal residue" evidence="3">
    <location>
        <position position="67"/>
    </location>
</feature>
<reference evidence="3 4" key="1">
    <citation type="journal article" date="2011" name="ISME J.">
        <title>Community ecology of hot spring cyanobacterial mats: predominant populations and their functional potential.</title>
        <authorList>
            <person name="Klatt C.G."/>
            <person name="Wood J.M."/>
            <person name="Rusch D.B."/>
            <person name="Bateson M.M."/>
            <person name="Hamamura N."/>
            <person name="Heidelberg J.F."/>
            <person name="Grossman A.R."/>
            <person name="Bhaya D."/>
            <person name="Cohan F.M."/>
            <person name="Kuhl M."/>
            <person name="Bryant D.A."/>
            <person name="Ward D.M."/>
        </authorList>
    </citation>
    <scope>NUCLEOTIDE SEQUENCE [LARGE SCALE GENOMIC DNA]</scope>
    <source>
        <strain evidence="3">OS</strain>
    </source>
</reference>
<evidence type="ECO:0000313" key="4">
    <source>
        <dbReference type="Proteomes" id="UP000266389"/>
    </source>
</evidence>
<evidence type="ECO:0000259" key="2">
    <source>
        <dbReference type="Pfam" id="PF01145"/>
    </source>
</evidence>
<keyword evidence="1" id="KW-1133">Transmembrane helix</keyword>